<accession>A0A6A6C4Y2</accession>
<dbReference type="AlphaFoldDB" id="A0A6A6C4Y2"/>
<protein>
    <submittedName>
        <fullName evidence="2">Uncharacterized protein</fullName>
    </submittedName>
</protein>
<name>A0A6A6C4Y2_ZASCE</name>
<dbReference type="RefSeq" id="XP_033661688.1">
    <property type="nucleotide sequence ID" value="XM_033814240.1"/>
</dbReference>
<dbReference type="Proteomes" id="UP000799537">
    <property type="component" value="Unassembled WGS sequence"/>
</dbReference>
<feature type="compositionally biased region" description="Acidic residues" evidence="1">
    <location>
        <begin position="70"/>
        <end position="79"/>
    </location>
</feature>
<evidence type="ECO:0000313" key="3">
    <source>
        <dbReference type="Proteomes" id="UP000799537"/>
    </source>
</evidence>
<proteinExistence type="predicted"/>
<feature type="region of interest" description="Disordered" evidence="1">
    <location>
        <begin position="30"/>
        <end position="83"/>
    </location>
</feature>
<keyword evidence="3" id="KW-1185">Reference proteome</keyword>
<evidence type="ECO:0000313" key="2">
    <source>
        <dbReference type="EMBL" id="KAF2160799.1"/>
    </source>
</evidence>
<dbReference type="EMBL" id="ML993623">
    <property type="protein sequence ID" value="KAF2160799.1"/>
    <property type="molecule type" value="Genomic_DNA"/>
</dbReference>
<feature type="compositionally biased region" description="Basic and acidic residues" evidence="1">
    <location>
        <begin position="58"/>
        <end position="69"/>
    </location>
</feature>
<sequence length="138" mass="15084">MRSTHLSDPTCNTCGSCGLGKTFSIAIDIPSSSQTRATRSQQVRPLLHKPPPFPQRGGSREMRRAVSTDEHDDEGEGEEEKGKVRCAQARYVSMCLVSSFHTASVVERSTPASIIESMQKWFAISSPRPSAKAGTQPY</sequence>
<reference evidence="2" key="1">
    <citation type="journal article" date="2020" name="Stud. Mycol.">
        <title>101 Dothideomycetes genomes: a test case for predicting lifestyles and emergence of pathogens.</title>
        <authorList>
            <person name="Haridas S."/>
            <person name="Albert R."/>
            <person name="Binder M."/>
            <person name="Bloem J."/>
            <person name="Labutti K."/>
            <person name="Salamov A."/>
            <person name="Andreopoulos B."/>
            <person name="Baker S."/>
            <person name="Barry K."/>
            <person name="Bills G."/>
            <person name="Bluhm B."/>
            <person name="Cannon C."/>
            <person name="Castanera R."/>
            <person name="Culley D."/>
            <person name="Daum C."/>
            <person name="Ezra D."/>
            <person name="Gonzalez J."/>
            <person name="Henrissat B."/>
            <person name="Kuo A."/>
            <person name="Liang C."/>
            <person name="Lipzen A."/>
            <person name="Lutzoni F."/>
            <person name="Magnuson J."/>
            <person name="Mondo S."/>
            <person name="Nolan M."/>
            <person name="Ohm R."/>
            <person name="Pangilinan J."/>
            <person name="Park H.-J."/>
            <person name="Ramirez L."/>
            <person name="Alfaro M."/>
            <person name="Sun H."/>
            <person name="Tritt A."/>
            <person name="Yoshinaga Y."/>
            <person name="Zwiers L.-H."/>
            <person name="Turgeon B."/>
            <person name="Goodwin S."/>
            <person name="Spatafora J."/>
            <person name="Crous P."/>
            <person name="Grigoriev I."/>
        </authorList>
    </citation>
    <scope>NUCLEOTIDE SEQUENCE</scope>
    <source>
        <strain evidence="2">ATCC 36951</strain>
    </source>
</reference>
<feature type="compositionally biased region" description="Low complexity" evidence="1">
    <location>
        <begin position="31"/>
        <end position="42"/>
    </location>
</feature>
<dbReference type="GeneID" id="54567512"/>
<gene>
    <name evidence="2" type="ORF">M409DRAFT_59594</name>
</gene>
<organism evidence="2 3">
    <name type="scientific">Zasmidium cellare ATCC 36951</name>
    <dbReference type="NCBI Taxonomy" id="1080233"/>
    <lineage>
        <taxon>Eukaryota</taxon>
        <taxon>Fungi</taxon>
        <taxon>Dikarya</taxon>
        <taxon>Ascomycota</taxon>
        <taxon>Pezizomycotina</taxon>
        <taxon>Dothideomycetes</taxon>
        <taxon>Dothideomycetidae</taxon>
        <taxon>Mycosphaerellales</taxon>
        <taxon>Mycosphaerellaceae</taxon>
        <taxon>Zasmidium</taxon>
    </lineage>
</organism>
<evidence type="ECO:0000256" key="1">
    <source>
        <dbReference type="SAM" id="MobiDB-lite"/>
    </source>
</evidence>